<evidence type="ECO:0000313" key="10">
    <source>
        <dbReference type="EMBL" id="RAM36086.1"/>
    </source>
</evidence>
<organism evidence="10 11">
    <name type="scientific">Arthrobacter globiformis</name>
    <dbReference type="NCBI Taxonomy" id="1665"/>
    <lineage>
        <taxon>Bacteria</taxon>
        <taxon>Bacillati</taxon>
        <taxon>Actinomycetota</taxon>
        <taxon>Actinomycetes</taxon>
        <taxon>Micrococcales</taxon>
        <taxon>Micrococcaceae</taxon>
        <taxon>Arthrobacter</taxon>
    </lineage>
</organism>
<dbReference type="GO" id="GO:0010125">
    <property type="term" value="P:mycothiol biosynthetic process"/>
    <property type="evidence" value="ECO:0007669"/>
    <property type="project" value="UniProtKB-UniRule"/>
</dbReference>
<sequence length="425" mass="45395">MSAIKRVALLSLHTSPMEQPGSGDAGGMNVYIRGLASALAETGIEVEIFTRSTAAGQPAVEHPDPGVCVHNVLAGPPRKLPKEELPELLHSMVAEIERVRAQQPHGRYDLIHSHYWVSGVAGLELSGLWNVPLVHTMHTMAKVKNLLLNSGEQPEPRRREDGEHRIVDGATRLIANTSAEAAELVSHYGADFDHIDIAPPGVDLSVFTPAFRTRSRTEHGIAPGTFHLLFAGRIQRLKGPQILLKAAALLRQRRPDVDLKLTILGALSGAKDFNLKTLISAAGLDDAVTHHPPVGAPELASWYRSADVVVMPSYSESFGLVALEAQACGTPVVATRVGGLARAVSHGRTGLLVDGHRASDWADALEALHDDPATRQHMGTAAAIHAANSGWQRTAAITLDSYHAAVDEYASSHPLAAVYGSRLTG</sequence>
<feature type="binding site" evidence="7">
    <location>
        <position position="233"/>
    </location>
    <ligand>
        <name>UDP-N-acetyl-alpha-D-glucosamine</name>
        <dbReference type="ChEBI" id="CHEBI:57705"/>
    </ligand>
</feature>
<protein>
    <recommendedName>
        <fullName evidence="7">D-inositol-3-phosphate glycosyltransferase</fullName>
        <ecNumber evidence="7">2.4.1.250</ecNumber>
    </recommendedName>
    <alternativeName>
        <fullName evidence="7">N-acetylglucosamine-inositol-phosphate N-acetylglucosaminyltransferase</fullName>
        <shortName evidence="7">GlcNAc-Ins-P N-acetylglucosaminyltransferase</shortName>
    </alternativeName>
</protein>
<feature type="binding site" evidence="7">
    <location>
        <position position="303"/>
    </location>
    <ligand>
        <name>Mg(2+)</name>
        <dbReference type="ChEBI" id="CHEBI:18420"/>
    </ligand>
</feature>
<evidence type="ECO:0000259" key="9">
    <source>
        <dbReference type="Pfam" id="PF13579"/>
    </source>
</evidence>
<evidence type="ECO:0000256" key="1">
    <source>
        <dbReference type="ARBA" id="ARBA00008449"/>
    </source>
</evidence>
<feature type="binding site" evidence="7">
    <location>
        <position position="139"/>
    </location>
    <ligand>
        <name>1D-myo-inositol 3-phosphate</name>
        <dbReference type="ChEBI" id="CHEBI:58401"/>
    </ligand>
</feature>
<dbReference type="AlphaFoldDB" id="A0A328HBX2"/>
<comment type="similarity">
    <text evidence="1 7">Belongs to the glycosyltransferase group 1 family. MshA subfamily.</text>
</comment>
<feature type="binding site" evidence="7">
    <location>
        <position position="27"/>
    </location>
    <ligand>
        <name>UDP-N-acetyl-alpha-D-glucosamine</name>
        <dbReference type="ChEBI" id="CHEBI:57705"/>
    </ligand>
</feature>
<evidence type="ECO:0000256" key="3">
    <source>
        <dbReference type="ARBA" id="ARBA00022679"/>
    </source>
</evidence>
<evidence type="ECO:0000256" key="6">
    <source>
        <dbReference type="ARBA" id="ARBA00048131"/>
    </source>
</evidence>
<feature type="binding site" evidence="7">
    <location>
        <position position="115"/>
    </location>
    <ligand>
        <name>1D-myo-inositol 3-phosphate</name>
        <dbReference type="ChEBI" id="CHEBI:58401"/>
    </ligand>
</feature>
<evidence type="ECO:0000256" key="2">
    <source>
        <dbReference type="ARBA" id="ARBA00022676"/>
    </source>
</evidence>
<comment type="subunit">
    <text evidence="7">Homodimer.</text>
</comment>
<feature type="binding site" evidence="7">
    <location>
        <position position="13"/>
    </location>
    <ligand>
        <name>1D-myo-inositol 3-phosphate</name>
        <dbReference type="ChEBI" id="CHEBI:58401"/>
    </ligand>
</feature>
<evidence type="ECO:0000256" key="4">
    <source>
        <dbReference type="ARBA" id="ARBA00022723"/>
    </source>
</evidence>
<accession>A0A328HBX2</accession>
<proteinExistence type="inferred from homology"/>
<dbReference type="RefSeq" id="WP_111905237.1">
    <property type="nucleotide sequence ID" value="NZ_QLNP01000098.1"/>
</dbReference>
<keyword evidence="5 7" id="KW-0460">Magnesium</keyword>
<name>A0A328HBX2_ARTGO</name>
<feature type="binding site" evidence="7">
    <location>
        <begin position="24"/>
        <end position="29"/>
    </location>
    <ligand>
        <name>1D-myo-inositol 3-phosphate</name>
        <dbReference type="ChEBI" id="CHEBI:58401"/>
    </ligand>
</feature>
<dbReference type="Pfam" id="PF00534">
    <property type="entry name" value="Glycos_transf_1"/>
    <property type="match status" value="1"/>
</dbReference>
<dbReference type="NCBIfam" id="TIGR03449">
    <property type="entry name" value="mycothiol_MshA"/>
    <property type="match status" value="1"/>
</dbReference>
<dbReference type="EMBL" id="QLNP01000098">
    <property type="protein sequence ID" value="RAM36086.1"/>
    <property type="molecule type" value="Genomic_DNA"/>
</dbReference>
<feature type="domain" description="Glycosyltransferase subfamily 4-like N-terminal" evidence="9">
    <location>
        <begin position="26"/>
        <end position="201"/>
    </location>
</feature>
<feature type="binding site" evidence="7">
    <location>
        <position position="294"/>
    </location>
    <ligand>
        <name>UDP-N-acetyl-alpha-D-glucosamine</name>
        <dbReference type="ChEBI" id="CHEBI:57705"/>
    </ligand>
</feature>
<feature type="binding site" evidence="7">
    <location>
        <position position="330"/>
    </location>
    <ligand>
        <name>Mg(2+)</name>
        <dbReference type="ChEBI" id="CHEBI:18420"/>
    </ligand>
</feature>
<dbReference type="GO" id="GO:0008375">
    <property type="term" value="F:acetylglucosaminyltransferase activity"/>
    <property type="evidence" value="ECO:0007669"/>
    <property type="project" value="UniProtKB-UniRule"/>
</dbReference>
<comment type="caution">
    <text evidence="10">The sequence shown here is derived from an EMBL/GenBank/DDBJ whole genome shotgun (WGS) entry which is preliminary data.</text>
</comment>
<dbReference type="GO" id="GO:0102710">
    <property type="term" value="F:D-inositol-3-phosphate glycosyltransferase activity"/>
    <property type="evidence" value="ECO:0007669"/>
    <property type="project" value="UniProtKB-EC"/>
</dbReference>
<dbReference type="Proteomes" id="UP000249166">
    <property type="component" value="Unassembled WGS sequence"/>
</dbReference>
<dbReference type="InterPro" id="IPR017814">
    <property type="entry name" value="Mycothiol_biosynthesis_MshA"/>
</dbReference>
<evidence type="ECO:0000259" key="8">
    <source>
        <dbReference type="Pfam" id="PF00534"/>
    </source>
</evidence>
<dbReference type="HAMAP" id="MF_01695">
    <property type="entry name" value="MshA"/>
    <property type="match status" value="1"/>
</dbReference>
<feature type="binding site" evidence="7">
    <location>
        <position position="159"/>
    </location>
    <ligand>
        <name>1D-myo-inositol 3-phosphate</name>
        <dbReference type="ChEBI" id="CHEBI:58401"/>
    </ligand>
</feature>
<dbReference type="Gene3D" id="3.40.50.2000">
    <property type="entry name" value="Glycogen Phosphorylase B"/>
    <property type="match status" value="2"/>
</dbReference>
<feature type="binding site" evidence="7">
    <location>
        <position position="306"/>
    </location>
    <ligand>
        <name>Mg(2+)</name>
        <dbReference type="ChEBI" id="CHEBI:18420"/>
    </ligand>
</feature>
<feature type="domain" description="Glycosyl transferase family 1" evidence="8">
    <location>
        <begin position="212"/>
        <end position="382"/>
    </location>
</feature>
<comment type="function">
    <text evidence="7">Catalyzes the transfer of a N-acetyl-glucosamine moiety to 1D-myo-inositol 3-phosphate to produce 1D-myo-inositol 2-acetamido-2-deoxy-glucopyranoside 3-phosphate in the mycothiol biosynthesis pathway.</text>
</comment>
<feature type="binding site" evidence="7">
    <location>
        <position position="82"/>
    </location>
    <ligand>
        <name>1D-myo-inositol 3-phosphate</name>
        <dbReference type="ChEBI" id="CHEBI:58401"/>
    </ligand>
</feature>
<evidence type="ECO:0000256" key="5">
    <source>
        <dbReference type="ARBA" id="ARBA00022842"/>
    </source>
</evidence>
<dbReference type="SUPFAM" id="SSF53756">
    <property type="entry name" value="UDP-Glycosyltransferase/glycogen phosphorylase"/>
    <property type="match status" value="1"/>
</dbReference>
<keyword evidence="4 7" id="KW-0479">Metal-binding</keyword>
<dbReference type="Pfam" id="PF13579">
    <property type="entry name" value="Glyco_trans_4_4"/>
    <property type="match status" value="1"/>
</dbReference>
<dbReference type="InterPro" id="IPR050194">
    <property type="entry name" value="Glycosyltransferase_grp1"/>
</dbReference>
<dbReference type="GO" id="GO:0000287">
    <property type="term" value="F:magnesium ion binding"/>
    <property type="evidence" value="ECO:0007669"/>
    <property type="project" value="UniProtKB-UniRule"/>
</dbReference>
<evidence type="ECO:0000256" key="7">
    <source>
        <dbReference type="HAMAP-Rule" id="MF_01695"/>
    </source>
</evidence>
<feature type="binding site" evidence="7">
    <location>
        <position position="316"/>
    </location>
    <ligand>
        <name>UDP-N-acetyl-alpha-D-glucosamine</name>
        <dbReference type="ChEBI" id="CHEBI:57705"/>
    </ligand>
</feature>
<feature type="binding site" evidence="7">
    <location>
        <position position="304"/>
    </location>
    <ligand>
        <name>Mg(2+)</name>
        <dbReference type="ChEBI" id="CHEBI:18420"/>
    </ligand>
</feature>
<keyword evidence="3 7" id="KW-0808">Transferase</keyword>
<reference evidence="10 11" key="1">
    <citation type="submission" date="2018-04" db="EMBL/GenBank/DDBJ databases">
        <title>Bacteria isolated from cave deposits of Manipur.</title>
        <authorList>
            <person name="Sahoo D."/>
            <person name="Sarangthem I."/>
            <person name="Nandeibam J."/>
        </authorList>
    </citation>
    <scope>NUCLEOTIDE SEQUENCE [LARGE SCALE GENOMIC DNA]</scope>
    <source>
        <strain evidence="11">mrc11</strain>
    </source>
</reference>
<evidence type="ECO:0000313" key="11">
    <source>
        <dbReference type="Proteomes" id="UP000249166"/>
    </source>
</evidence>
<dbReference type="PANTHER" id="PTHR45947">
    <property type="entry name" value="SULFOQUINOVOSYL TRANSFERASE SQD2"/>
    <property type="match status" value="1"/>
</dbReference>
<feature type="binding site" evidence="7">
    <location>
        <position position="238"/>
    </location>
    <ligand>
        <name>UDP-N-acetyl-alpha-D-glucosamine</name>
        <dbReference type="ChEBI" id="CHEBI:57705"/>
    </ligand>
</feature>
<gene>
    <name evidence="7 10" type="primary">mshA</name>
    <name evidence="10" type="ORF">DBZ45_18260</name>
</gene>
<comment type="catalytic activity">
    <reaction evidence="6 7">
        <text>1D-myo-inositol 3-phosphate + UDP-N-acetyl-alpha-D-glucosamine = 1D-myo-inositol 2-acetamido-2-deoxy-alpha-D-glucopyranoside 3-phosphate + UDP + H(+)</text>
        <dbReference type="Rhea" id="RHEA:26188"/>
        <dbReference type="ChEBI" id="CHEBI:15378"/>
        <dbReference type="ChEBI" id="CHEBI:57705"/>
        <dbReference type="ChEBI" id="CHEBI:58223"/>
        <dbReference type="ChEBI" id="CHEBI:58401"/>
        <dbReference type="ChEBI" id="CHEBI:58892"/>
        <dbReference type="EC" id="2.4.1.250"/>
    </reaction>
</comment>
<feature type="binding site" evidence="7">
    <location>
        <begin position="19"/>
        <end position="20"/>
    </location>
    <ligand>
        <name>UDP-N-acetyl-alpha-D-glucosamine</name>
        <dbReference type="ChEBI" id="CHEBI:57705"/>
    </ligand>
</feature>
<dbReference type="InterPro" id="IPR001296">
    <property type="entry name" value="Glyco_trans_1"/>
</dbReference>
<dbReference type="EC" id="2.4.1.250" evidence="7"/>
<keyword evidence="2 7" id="KW-0328">Glycosyltransferase</keyword>
<feature type="binding site" evidence="7">
    <location>
        <position position="324"/>
    </location>
    <ligand>
        <name>UDP-N-acetyl-alpha-D-glucosamine</name>
        <dbReference type="ChEBI" id="CHEBI:57705"/>
    </ligand>
</feature>
<dbReference type="OrthoDB" id="9810929at2"/>
<dbReference type="InterPro" id="IPR028098">
    <property type="entry name" value="Glyco_trans_4-like_N"/>
</dbReference>
<dbReference type="PANTHER" id="PTHR45947:SF3">
    <property type="entry name" value="SULFOQUINOVOSYL TRANSFERASE SQD2"/>
    <property type="match status" value="1"/>
</dbReference>